<evidence type="ECO:0000256" key="1">
    <source>
        <dbReference type="SAM" id="Phobius"/>
    </source>
</evidence>
<feature type="transmembrane region" description="Helical" evidence="1">
    <location>
        <begin position="201"/>
        <end position="219"/>
    </location>
</feature>
<dbReference type="OrthoDB" id="9842137at2"/>
<gene>
    <name evidence="2" type="ordered locus">Halhy_6061</name>
</gene>
<keyword evidence="3" id="KW-1185">Reference proteome</keyword>
<feature type="transmembrane region" description="Helical" evidence="1">
    <location>
        <begin position="269"/>
        <end position="291"/>
    </location>
</feature>
<dbReference type="Proteomes" id="UP000008461">
    <property type="component" value="Chromosome"/>
</dbReference>
<dbReference type="STRING" id="760192.Halhy_6061"/>
<dbReference type="AlphaFoldDB" id="F4L2G5"/>
<organism evidence="2 3">
    <name type="scientific">Haliscomenobacter hydrossis (strain ATCC 27775 / DSM 1100 / LMG 10767 / O)</name>
    <dbReference type="NCBI Taxonomy" id="760192"/>
    <lineage>
        <taxon>Bacteria</taxon>
        <taxon>Pseudomonadati</taxon>
        <taxon>Bacteroidota</taxon>
        <taxon>Saprospiria</taxon>
        <taxon>Saprospirales</taxon>
        <taxon>Haliscomenobacteraceae</taxon>
        <taxon>Haliscomenobacter</taxon>
    </lineage>
</organism>
<proteinExistence type="predicted"/>
<dbReference type="EMBL" id="CP002691">
    <property type="protein sequence ID" value="AEE53883.1"/>
    <property type="molecule type" value="Genomic_DNA"/>
</dbReference>
<feature type="transmembrane region" description="Helical" evidence="1">
    <location>
        <begin position="149"/>
        <end position="171"/>
    </location>
</feature>
<evidence type="ECO:0000313" key="2">
    <source>
        <dbReference type="EMBL" id="AEE53883.1"/>
    </source>
</evidence>
<evidence type="ECO:0000313" key="3">
    <source>
        <dbReference type="Proteomes" id="UP000008461"/>
    </source>
</evidence>
<keyword evidence="1" id="KW-0812">Transmembrane</keyword>
<keyword evidence="1" id="KW-0472">Membrane</keyword>
<protein>
    <submittedName>
        <fullName evidence="2">Uncharacterized protein</fullName>
    </submittedName>
</protein>
<dbReference type="KEGG" id="hhy:Halhy_6061"/>
<feature type="transmembrane region" description="Helical" evidence="1">
    <location>
        <begin position="77"/>
        <end position="97"/>
    </location>
</feature>
<reference key="2">
    <citation type="submission" date="2011-04" db="EMBL/GenBank/DDBJ databases">
        <title>Complete sequence of chromosome of Haliscomenobacter hydrossis DSM 1100.</title>
        <authorList>
            <consortium name="US DOE Joint Genome Institute (JGI-PGF)"/>
            <person name="Lucas S."/>
            <person name="Han J."/>
            <person name="Lapidus A."/>
            <person name="Bruce D."/>
            <person name="Goodwin L."/>
            <person name="Pitluck S."/>
            <person name="Peters L."/>
            <person name="Kyrpides N."/>
            <person name="Mavromatis K."/>
            <person name="Ivanova N."/>
            <person name="Ovchinnikova G."/>
            <person name="Pagani I."/>
            <person name="Daligault H."/>
            <person name="Detter J.C."/>
            <person name="Han C."/>
            <person name="Land M."/>
            <person name="Hauser L."/>
            <person name="Markowitz V."/>
            <person name="Cheng J.-F."/>
            <person name="Hugenholtz P."/>
            <person name="Woyke T."/>
            <person name="Wu D."/>
            <person name="Verbarg S."/>
            <person name="Frueling A."/>
            <person name="Brambilla E."/>
            <person name="Klenk H.-P."/>
            <person name="Eisen J.A."/>
        </authorList>
    </citation>
    <scope>NUCLEOTIDE SEQUENCE</scope>
    <source>
        <strain>DSM 1100</strain>
    </source>
</reference>
<dbReference type="RefSeq" id="WP_013768405.1">
    <property type="nucleotide sequence ID" value="NC_015510.1"/>
</dbReference>
<dbReference type="HOGENOM" id="CLU_849326_0_0_10"/>
<sequence>MEHKYKITAELTAEEAANITPESSVAVKLADTESSFNFLIQSIERSPSGIRIVLDDFKKLIKALAILFKGSAAKMRLLSISLVYLSLTPSSISMFFIRGWRMGIISRMTSQNSKFGIAPPVDSLTQIGYFIKEGIKLVIARFVYDFPKILILVMVGYDYASLIVDLGYYFFTSLFDFNNEGEPQSLRSVVEGSSVKLTNGFIASLIFYVLYSVIVTPAFKIMEIKYAVKSISYRSFFSLGELFKSFRLYRKYRSTTLEMYFWDVLVSTISLLIGLLLFTTLPILIIFHPLWKLPFNHWTKSYGYGLLARRLIANNELKIVSTIDDFL</sequence>
<accession>F4L2G5</accession>
<reference evidence="2 3" key="1">
    <citation type="journal article" date="2011" name="Stand. Genomic Sci.">
        <title>Complete genome sequence of Haliscomenobacter hydrossis type strain (O).</title>
        <authorList>
            <consortium name="US DOE Joint Genome Institute (JGI-PGF)"/>
            <person name="Daligault H."/>
            <person name="Lapidus A."/>
            <person name="Zeytun A."/>
            <person name="Nolan M."/>
            <person name="Lucas S."/>
            <person name="Del Rio T.G."/>
            <person name="Tice H."/>
            <person name="Cheng J.F."/>
            <person name="Tapia R."/>
            <person name="Han C."/>
            <person name="Goodwin L."/>
            <person name="Pitluck S."/>
            <person name="Liolios K."/>
            <person name="Pagani I."/>
            <person name="Ivanova N."/>
            <person name="Huntemann M."/>
            <person name="Mavromatis K."/>
            <person name="Mikhailova N."/>
            <person name="Pati A."/>
            <person name="Chen A."/>
            <person name="Palaniappan K."/>
            <person name="Land M."/>
            <person name="Hauser L."/>
            <person name="Brambilla E.M."/>
            <person name="Rohde M."/>
            <person name="Verbarg S."/>
            <person name="Goker M."/>
            <person name="Bristow J."/>
            <person name="Eisen J.A."/>
            <person name="Markowitz V."/>
            <person name="Hugenholtz P."/>
            <person name="Kyrpides N.C."/>
            <person name="Klenk H.P."/>
            <person name="Woyke T."/>
        </authorList>
    </citation>
    <scope>NUCLEOTIDE SEQUENCE [LARGE SCALE GENOMIC DNA]</scope>
    <source>
        <strain evidence="3">ATCC 27775 / DSM 1100 / LMG 10767 / O</strain>
    </source>
</reference>
<name>F4L2G5_HALH1</name>
<keyword evidence="1" id="KW-1133">Transmembrane helix</keyword>